<feature type="region of interest" description="Disordered" evidence="1">
    <location>
        <begin position="1"/>
        <end position="52"/>
    </location>
</feature>
<dbReference type="EMBL" id="CAXIEN010000096">
    <property type="protein sequence ID" value="CAL1276803.1"/>
    <property type="molecule type" value="Genomic_DNA"/>
</dbReference>
<evidence type="ECO:0000313" key="3">
    <source>
        <dbReference type="Proteomes" id="UP001497382"/>
    </source>
</evidence>
<evidence type="ECO:0000313" key="2">
    <source>
        <dbReference type="EMBL" id="CAL1276803.1"/>
    </source>
</evidence>
<proteinExistence type="predicted"/>
<accession>A0AAV1ZYN8</accession>
<gene>
    <name evidence="2" type="ORF">LARSCL_LOCUS8848</name>
</gene>
<evidence type="ECO:0000256" key="1">
    <source>
        <dbReference type="SAM" id="MobiDB-lite"/>
    </source>
</evidence>
<dbReference type="Proteomes" id="UP001497382">
    <property type="component" value="Unassembled WGS sequence"/>
</dbReference>
<comment type="caution">
    <text evidence="2">The sequence shown here is derived from an EMBL/GenBank/DDBJ whole genome shotgun (WGS) entry which is preliminary data.</text>
</comment>
<sequence length="97" mass="10370">MDDSLGRGTEGGPGFWTRRGHLGPVRGPGERWTHESGRDSGPSGDQAHQRGQECCIRAGPVSGRSCRGRNPVWPDPSGSEVECRTGGHRACRWGGGF</sequence>
<protein>
    <submittedName>
        <fullName evidence="2">Uncharacterized protein</fullName>
    </submittedName>
</protein>
<name>A0AAV1ZYN8_9ARAC</name>
<feature type="region of interest" description="Disordered" evidence="1">
    <location>
        <begin position="64"/>
        <end position="85"/>
    </location>
</feature>
<keyword evidence="3" id="KW-1185">Reference proteome</keyword>
<dbReference type="AlphaFoldDB" id="A0AAV1ZYN8"/>
<organism evidence="2 3">
    <name type="scientific">Larinioides sclopetarius</name>
    <dbReference type="NCBI Taxonomy" id="280406"/>
    <lineage>
        <taxon>Eukaryota</taxon>
        <taxon>Metazoa</taxon>
        <taxon>Ecdysozoa</taxon>
        <taxon>Arthropoda</taxon>
        <taxon>Chelicerata</taxon>
        <taxon>Arachnida</taxon>
        <taxon>Araneae</taxon>
        <taxon>Araneomorphae</taxon>
        <taxon>Entelegynae</taxon>
        <taxon>Araneoidea</taxon>
        <taxon>Araneidae</taxon>
        <taxon>Larinioides</taxon>
    </lineage>
</organism>
<reference evidence="2 3" key="1">
    <citation type="submission" date="2024-04" db="EMBL/GenBank/DDBJ databases">
        <authorList>
            <person name="Rising A."/>
            <person name="Reimegard J."/>
            <person name="Sonavane S."/>
            <person name="Akerstrom W."/>
            <person name="Nylinder S."/>
            <person name="Hedman E."/>
            <person name="Kallberg Y."/>
        </authorList>
    </citation>
    <scope>NUCLEOTIDE SEQUENCE [LARGE SCALE GENOMIC DNA]</scope>
</reference>
<feature type="compositionally biased region" description="Basic and acidic residues" evidence="1">
    <location>
        <begin position="28"/>
        <end position="38"/>
    </location>
</feature>